<dbReference type="Pfam" id="PF00170">
    <property type="entry name" value="bZIP_1"/>
    <property type="match status" value="1"/>
</dbReference>
<dbReference type="AlphaFoldDB" id="A0A9W8S2C2"/>
<protein>
    <recommendedName>
        <fullName evidence="7">BZIP domain-containing protein</fullName>
    </recommendedName>
</protein>
<dbReference type="InterPro" id="IPR051027">
    <property type="entry name" value="bZIP_transcription_factors"/>
</dbReference>
<dbReference type="GO" id="GO:0003677">
    <property type="term" value="F:DNA binding"/>
    <property type="evidence" value="ECO:0007669"/>
    <property type="project" value="UniProtKB-KW"/>
</dbReference>
<evidence type="ECO:0000259" key="7">
    <source>
        <dbReference type="PROSITE" id="PS00036"/>
    </source>
</evidence>
<evidence type="ECO:0000256" key="5">
    <source>
        <dbReference type="ARBA" id="ARBA00023242"/>
    </source>
</evidence>
<dbReference type="OrthoDB" id="295274at2759"/>
<dbReference type="Gene3D" id="1.20.5.170">
    <property type="match status" value="1"/>
</dbReference>
<feature type="region of interest" description="Disordered" evidence="6">
    <location>
        <begin position="116"/>
        <end position="161"/>
    </location>
</feature>
<keyword evidence="5" id="KW-0539">Nucleus</keyword>
<dbReference type="SMART" id="SM00338">
    <property type="entry name" value="BRLZ"/>
    <property type="match status" value="1"/>
</dbReference>
<dbReference type="EMBL" id="JAOQAZ010000010">
    <property type="protein sequence ID" value="KAJ4263326.1"/>
    <property type="molecule type" value="Genomic_DNA"/>
</dbReference>
<evidence type="ECO:0000313" key="8">
    <source>
        <dbReference type="EMBL" id="KAJ4263326.1"/>
    </source>
</evidence>
<dbReference type="PRINTS" id="PR00043">
    <property type="entry name" value="LEUZIPPRJUN"/>
</dbReference>
<feature type="domain" description="BZIP" evidence="7">
    <location>
        <begin position="170"/>
        <end position="185"/>
    </location>
</feature>
<keyword evidence="4" id="KW-0804">Transcription</keyword>
<reference evidence="8" key="1">
    <citation type="submission" date="2022-09" db="EMBL/GenBank/DDBJ databases">
        <title>Fusarium specimens isolated from Avocado Roots.</title>
        <authorList>
            <person name="Stajich J."/>
            <person name="Roper C."/>
            <person name="Heimlech-Rivalta G."/>
        </authorList>
    </citation>
    <scope>NUCLEOTIDE SEQUENCE</scope>
    <source>
        <strain evidence="8">CF00136</strain>
    </source>
</reference>
<dbReference type="GO" id="GO:0005634">
    <property type="term" value="C:nucleus"/>
    <property type="evidence" value="ECO:0007669"/>
    <property type="project" value="UniProtKB-SubCell"/>
</dbReference>
<name>A0A9W8S2C2_9HYPO</name>
<dbReference type="Proteomes" id="UP001152049">
    <property type="component" value="Unassembled WGS sequence"/>
</dbReference>
<dbReference type="SUPFAM" id="SSF57959">
    <property type="entry name" value="Leucine zipper domain"/>
    <property type="match status" value="1"/>
</dbReference>
<comment type="caution">
    <text evidence="8">The sequence shown here is derived from an EMBL/GenBank/DDBJ whole genome shotgun (WGS) entry which is preliminary data.</text>
</comment>
<evidence type="ECO:0000256" key="3">
    <source>
        <dbReference type="ARBA" id="ARBA00023125"/>
    </source>
</evidence>
<dbReference type="PROSITE" id="PS00036">
    <property type="entry name" value="BZIP_BASIC"/>
    <property type="match status" value="1"/>
</dbReference>
<dbReference type="GO" id="GO:0003700">
    <property type="term" value="F:DNA-binding transcription factor activity"/>
    <property type="evidence" value="ECO:0007669"/>
    <property type="project" value="InterPro"/>
</dbReference>
<dbReference type="CDD" id="cd14687">
    <property type="entry name" value="bZIP_ATF2"/>
    <property type="match status" value="1"/>
</dbReference>
<organism evidence="8 9">
    <name type="scientific">Fusarium torreyae</name>
    <dbReference type="NCBI Taxonomy" id="1237075"/>
    <lineage>
        <taxon>Eukaryota</taxon>
        <taxon>Fungi</taxon>
        <taxon>Dikarya</taxon>
        <taxon>Ascomycota</taxon>
        <taxon>Pezizomycotina</taxon>
        <taxon>Sordariomycetes</taxon>
        <taxon>Hypocreomycetidae</taxon>
        <taxon>Hypocreales</taxon>
        <taxon>Nectriaceae</taxon>
        <taxon>Fusarium</taxon>
    </lineage>
</organism>
<keyword evidence="3" id="KW-0238">DNA-binding</keyword>
<comment type="subcellular location">
    <subcellularLocation>
        <location evidence="1">Nucleus</location>
    </subcellularLocation>
</comment>
<keyword evidence="9" id="KW-1185">Reference proteome</keyword>
<evidence type="ECO:0000256" key="4">
    <source>
        <dbReference type="ARBA" id="ARBA00023163"/>
    </source>
</evidence>
<gene>
    <name evidence="8" type="ORF">NW762_006144</name>
</gene>
<dbReference type="InterPro" id="IPR046347">
    <property type="entry name" value="bZIP_sf"/>
</dbReference>
<proteinExistence type="predicted"/>
<evidence type="ECO:0000256" key="1">
    <source>
        <dbReference type="ARBA" id="ARBA00004123"/>
    </source>
</evidence>
<evidence type="ECO:0000256" key="6">
    <source>
        <dbReference type="SAM" id="MobiDB-lite"/>
    </source>
</evidence>
<keyword evidence="2" id="KW-0805">Transcription regulation</keyword>
<dbReference type="InterPro" id="IPR004827">
    <property type="entry name" value="bZIP"/>
</dbReference>
<accession>A0A9W8S2C2</accession>
<evidence type="ECO:0000313" key="9">
    <source>
        <dbReference type="Proteomes" id="UP001152049"/>
    </source>
</evidence>
<dbReference type="InterPro" id="IPR002112">
    <property type="entry name" value="Leuzip_Jun"/>
</dbReference>
<dbReference type="PANTHER" id="PTHR19304">
    <property type="entry name" value="CYCLIC-AMP RESPONSE ELEMENT BINDING PROTEIN"/>
    <property type="match status" value="1"/>
</dbReference>
<evidence type="ECO:0000256" key="2">
    <source>
        <dbReference type="ARBA" id="ARBA00023015"/>
    </source>
</evidence>
<sequence>MGSVFTPLRYAAKHRQDEAFVRNDSSPKTHSAYAAAPGMALINHEHTEINPWNILPQIAWEQYWYSDHGLFAESLEITSLSFHEYREPHPGTQCPYEPENSVQWISPEIYMSEDAITSPKTKSTCLEMSPNDSKRRRGPSSTPSYEQKRKRVVTQPTATKREDLENYRKRIRERNRTASIKLRLKKQEGIKKLLANEAEMEQVNGALASWVSDLTTEVYQLKMELLQHANCDCDFIQTYIASEASQYIDGLGDAKLPSFNRGDLP</sequence>